<dbReference type="EMBL" id="BMAT01004509">
    <property type="protein sequence ID" value="GFR74808.1"/>
    <property type="molecule type" value="Genomic_DNA"/>
</dbReference>
<keyword evidence="2" id="KW-1185">Reference proteome</keyword>
<protein>
    <submittedName>
        <fullName evidence="1">Uncharacterized protein</fullName>
    </submittedName>
</protein>
<comment type="caution">
    <text evidence="1">The sequence shown here is derived from an EMBL/GenBank/DDBJ whole genome shotgun (WGS) entry which is preliminary data.</text>
</comment>
<evidence type="ECO:0000313" key="1">
    <source>
        <dbReference type="EMBL" id="GFR74808.1"/>
    </source>
</evidence>
<accession>A0AAV4FQ10</accession>
<sequence>MLGAIAHRQDPNVSVDSIPWWCRQGLARPWNLGDVLNIGPVDLRTGLGIPANYVEVCLHQACILVTGGHTPLISCAVRLEIAGS</sequence>
<evidence type="ECO:0000313" key="2">
    <source>
        <dbReference type="Proteomes" id="UP000762676"/>
    </source>
</evidence>
<gene>
    <name evidence="1" type="ORF">ElyMa_002172300</name>
</gene>
<proteinExistence type="predicted"/>
<organism evidence="1 2">
    <name type="scientific">Elysia marginata</name>
    <dbReference type="NCBI Taxonomy" id="1093978"/>
    <lineage>
        <taxon>Eukaryota</taxon>
        <taxon>Metazoa</taxon>
        <taxon>Spiralia</taxon>
        <taxon>Lophotrochozoa</taxon>
        <taxon>Mollusca</taxon>
        <taxon>Gastropoda</taxon>
        <taxon>Heterobranchia</taxon>
        <taxon>Euthyneura</taxon>
        <taxon>Panpulmonata</taxon>
        <taxon>Sacoglossa</taxon>
        <taxon>Placobranchoidea</taxon>
        <taxon>Plakobranchidae</taxon>
        <taxon>Elysia</taxon>
    </lineage>
</organism>
<reference evidence="1 2" key="1">
    <citation type="journal article" date="2021" name="Elife">
        <title>Chloroplast acquisition without the gene transfer in kleptoplastic sea slugs, Plakobranchus ocellatus.</title>
        <authorList>
            <person name="Maeda T."/>
            <person name="Takahashi S."/>
            <person name="Yoshida T."/>
            <person name="Shimamura S."/>
            <person name="Takaki Y."/>
            <person name="Nagai Y."/>
            <person name="Toyoda A."/>
            <person name="Suzuki Y."/>
            <person name="Arimoto A."/>
            <person name="Ishii H."/>
            <person name="Satoh N."/>
            <person name="Nishiyama T."/>
            <person name="Hasebe M."/>
            <person name="Maruyama T."/>
            <person name="Minagawa J."/>
            <person name="Obokata J."/>
            <person name="Shigenobu S."/>
        </authorList>
    </citation>
    <scope>NUCLEOTIDE SEQUENCE [LARGE SCALE GENOMIC DNA]</scope>
</reference>
<name>A0AAV4FQ10_9GAST</name>
<dbReference type="Proteomes" id="UP000762676">
    <property type="component" value="Unassembled WGS sequence"/>
</dbReference>
<dbReference type="AlphaFoldDB" id="A0AAV4FQ10"/>